<comment type="caution">
    <text evidence="1">The sequence shown here is derived from an EMBL/GenBank/DDBJ whole genome shotgun (WGS) entry which is preliminary data.</text>
</comment>
<evidence type="ECO:0000313" key="2">
    <source>
        <dbReference type="Proteomes" id="UP000823674"/>
    </source>
</evidence>
<evidence type="ECO:0000313" key="1">
    <source>
        <dbReference type="EMBL" id="KAG5395935.1"/>
    </source>
</evidence>
<proteinExistence type="predicted"/>
<sequence length="194" mass="21501">MAMKSVQSSGKSPLALYFNNLTPSTTTPYKWSSGDFHSSSCELRKPFSKGSEDLVKAPATNPPAKDLEVYTVNIGQIPSALASWTTEAINSGSFCRIDPDMETWLIPKQKLLDIAESKSSWLDMNPDQDREPEDAKKCCRPHTVCPRLGSQQRHRNYSSCSPFSHFPLALVGNQAYKTQSKLGEAESKAENLKN</sequence>
<name>A0ABQ7MDD6_BRACM</name>
<organism evidence="1 2">
    <name type="scientific">Brassica rapa subsp. trilocularis</name>
    <dbReference type="NCBI Taxonomy" id="1813537"/>
    <lineage>
        <taxon>Eukaryota</taxon>
        <taxon>Viridiplantae</taxon>
        <taxon>Streptophyta</taxon>
        <taxon>Embryophyta</taxon>
        <taxon>Tracheophyta</taxon>
        <taxon>Spermatophyta</taxon>
        <taxon>Magnoliopsida</taxon>
        <taxon>eudicotyledons</taxon>
        <taxon>Gunneridae</taxon>
        <taxon>Pentapetalae</taxon>
        <taxon>rosids</taxon>
        <taxon>malvids</taxon>
        <taxon>Brassicales</taxon>
        <taxon>Brassicaceae</taxon>
        <taxon>Brassiceae</taxon>
        <taxon>Brassica</taxon>
    </lineage>
</organism>
<reference evidence="1 2" key="1">
    <citation type="submission" date="2021-03" db="EMBL/GenBank/DDBJ databases">
        <authorList>
            <person name="King G.J."/>
            <person name="Bancroft I."/>
            <person name="Baten A."/>
            <person name="Bloomfield J."/>
            <person name="Borpatragohain P."/>
            <person name="He Z."/>
            <person name="Irish N."/>
            <person name="Irwin J."/>
            <person name="Liu K."/>
            <person name="Mauleon R.P."/>
            <person name="Moore J."/>
            <person name="Morris R."/>
            <person name="Ostergaard L."/>
            <person name="Wang B."/>
            <person name="Wells R."/>
        </authorList>
    </citation>
    <scope>NUCLEOTIDE SEQUENCE [LARGE SCALE GENOMIC DNA]</scope>
    <source>
        <strain evidence="1">R-o-18</strain>
        <tissue evidence="1">Leaf</tissue>
    </source>
</reference>
<dbReference type="Proteomes" id="UP000823674">
    <property type="component" value="Chromosome A05"/>
</dbReference>
<accession>A0ABQ7MDD6</accession>
<gene>
    <name evidence="1" type="primary">A05g500800.1_BraROA</name>
    <name evidence="1" type="ORF">IGI04_017749</name>
</gene>
<dbReference type="EMBL" id="JADBGQ010000005">
    <property type="protein sequence ID" value="KAG5395935.1"/>
    <property type="molecule type" value="Genomic_DNA"/>
</dbReference>
<protein>
    <submittedName>
        <fullName evidence="1">Uncharacterized protein</fullName>
    </submittedName>
</protein>
<keyword evidence="2" id="KW-1185">Reference proteome</keyword>